<name>A0A974XF02_9FIRM</name>
<proteinExistence type="predicted"/>
<sequence length="179" mass="20585">MCILYFDSENVLENKLILLYAFNQCKAPLTKEQISQIIIENVQISYFDIQFLIDSLVADEFLVGGSPSNPNIYSISDKGRQTLGLFIHRIPSYIKEMLDLFIRRNKDNVLKDVRSKASYILRGDGDFAVQLSLVENEVELMELSIHVPNKAQAKYVCNNWENRSSQIYSDIIQALIKED</sequence>
<evidence type="ECO:0000313" key="2">
    <source>
        <dbReference type="Proteomes" id="UP000663499"/>
    </source>
</evidence>
<dbReference type="Pfam" id="PF14277">
    <property type="entry name" value="DUF4364"/>
    <property type="match status" value="1"/>
</dbReference>
<dbReference type="InterPro" id="IPR025374">
    <property type="entry name" value="DUF4364"/>
</dbReference>
<reference evidence="1" key="1">
    <citation type="submission" date="2021-03" db="EMBL/GenBank/DDBJ databases">
        <title>Alkalibacter marinus sp. nov., isolated from tidal flat sediment.</title>
        <authorList>
            <person name="Namirimu T."/>
            <person name="Yang J.-A."/>
            <person name="Yang S.-H."/>
            <person name="Kim Y.-J."/>
            <person name="Kwon K.K."/>
        </authorList>
    </citation>
    <scope>NUCLEOTIDE SEQUENCE</scope>
    <source>
        <strain evidence="1">ES005</strain>
    </source>
</reference>
<dbReference type="Proteomes" id="UP000663499">
    <property type="component" value="Chromosome"/>
</dbReference>
<organism evidence="1 2">
    <name type="scientific">Alkalibacter rhizosphaerae</name>
    <dbReference type="NCBI Taxonomy" id="2815577"/>
    <lineage>
        <taxon>Bacteria</taxon>
        <taxon>Bacillati</taxon>
        <taxon>Bacillota</taxon>
        <taxon>Clostridia</taxon>
        <taxon>Eubacteriales</taxon>
        <taxon>Eubacteriaceae</taxon>
        <taxon>Alkalibacter</taxon>
    </lineage>
</organism>
<dbReference type="EMBL" id="CP071444">
    <property type="protein sequence ID" value="QSX08481.1"/>
    <property type="molecule type" value="Genomic_DNA"/>
</dbReference>
<accession>A0A974XF02</accession>
<dbReference type="KEGG" id="alka:J0B03_11960"/>
<protein>
    <submittedName>
        <fullName evidence="1">DUF4364 family protein</fullName>
    </submittedName>
</protein>
<keyword evidence="2" id="KW-1185">Reference proteome</keyword>
<dbReference type="RefSeq" id="WP_207299822.1">
    <property type="nucleotide sequence ID" value="NZ_CP071444.1"/>
</dbReference>
<dbReference type="AlphaFoldDB" id="A0A974XF02"/>
<gene>
    <name evidence="1" type="ORF">J0B03_11960</name>
</gene>
<evidence type="ECO:0000313" key="1">
    <source>
        <dbReference type="EMBL" id="QSX08481.1"/>
    </source>
</evidence>